<organism evidence="1 2">
    <name type="scientific">Rhizobium oryziradicis</name>
    <dbReference type="NCBI Taxonomy" id="1867956"/>
    <lineage>
        <taxon>Bacteria</taxon>
        <taxon>Pseudomonadati</taxon>
        <taxon>Pseudomonadota</taxon>
        <taxon>Alphaproteobacteria</taxon>
        <taxon>Hyphomicrobiales</taxon>
        <taxon>Rhizobiaceae</taxon>
        <taxon>Rhizobium/Agrobacterium group</taxon>
        <taxon>Rhizobium</taxon>
    </lineage>
</organism>
<evidence type="ECO:0000313" key="1">
    <source>
        <dbReference type="EMBL" id="OLP45400.1"/>
    </source>
</evidence>
<proteinExistence type="predicted"/>
<protein>
    <submittedName>
        <fullName evidence="1">Uncharacterized protein</fullName>
    </submittedName>
</protein>
<dbReference type="EMBL" id="MKIM01000025">
    <property type="protein sequence ID" value="OLP45400.1"/>
    <property type="molecule type" value="Genomic_DNA"/>
</dbReference>
<dbReference type="AlphaFoldDB" id="A0A1Q8ZTI1"/>
<dbReference type="Proteomes" id="UP000186894">
    <property type="component" value="Unassembled WGS sequence"/>
</dbReference>
<name>A0A1Q8ZTI1_9HYPH</name>
<accession>A0A1Q8ZTI1</accession>
<comment type="caution">
    <text evidence="1">The sequence shown here is derived from an EMBL/GenBank/DDBJ whole genome shotgun (WGS) entry which is preliminary data.</text>
</comment>
<gene>
    <name evidence="1" type="ORF">BJF95_19080</name>
</gene>
<evidence type="ECO:0000313" key="2">
    <source>
        <dbReference type="Proteomes" id="UP000186894"/>
    </source>
</evidence>
<sequence length="71" mass="7786">MAAQLASKIVAPAHNDVFFERPAPTAASIGRYFVIQGQRLALNAWIGGHFAKICRNIASYLHSRPSPSVFF</sequence>
<keyword evidence="2" id="KW-1185">Reference proteome</keyword>
<reference evidence="1 2" key="1">
    <citation type="submission" date="2016-09" db="EMBL/GenBank/DDBJ databases">
        <title>Rhizobium oryziradicis sp. nov., isolated from the root of rice.</title>
        <authorList>
            <person name="Zhao J."/>
            <person name="Zhang X."/>
        </authorList>
    </citation>
    <scope>NUCLEOTIDE SEQUENCE [LARGE SCALE GENOMIC DNA]</scope>
    <source>
        <strain evidence="1 2">N19</strain>
    </source>
</reference>
<dbReference type="STRING" id="1867956.BJF95_19080"/>